<evidence type="ECO:0000313" key="2">
    <source>
        <dbReference type="Proteomes" id="UP000509478"/>
    </source>
</evidence>
<dbReference type="EMBL" id="CP026995">
    <property type="protein sequence ID" value="QLH06004.1"/>
    <property type="molecule type" value="Genomic_DNA"/>
</dbReference>
<protein>
    <submittedName>
        <fullName evidence="1">Uncharacterized protein</fullName>
    </submittedName>
</protein>
<accession>A0A7D5R9X6</accession>
<evidence type="ECO:0000313" key="1">
    <source>
        <dbReference type="EMBL" id="QLH06004.1"/>
    </source>
</evidence>
<dbReference type="GeneID" id="56066820"/>
<dbReference type="Proteomes" id="UP000509478">
    <property type="component" value="Chromosome"/>
</dbReference>
<gene>
    <name evidence="1" type="ORF">C5F50_02120</name>
</gene>
<dbReference type="RefSeq" id="WP_179372067.1">
    <property type="nucleotide sequence ID" value="NZ_CP026995.1"/>
</dbReference>
<reference evidence="1 2" key="1">
    <citation type="submission" date="2018-02" db="EMBL/GenBank/DDBJ databases">
        <title>Complete genome of Nitrosopumilus ureaphilus PS0.</title>
        <authorList>
            <person name="Qin W."/>
            <person name="Zheng Y."/>
            <person name="Stahl D.A."/>
        </authorList>
    </citation>
    <scope>NUCLEOTIDE SEQUENCE [LARGE SCALE GENOMIC DNA]</scope>
    <source>
        <strain evidence="1 2">PS0</strain>
    </source>
</reference>
<dbReference type="OrthoDB" id="359258at2157"/>
<organism evidence="1 2">
    <name type="scientific">Nitrosopumilus ureiphilus</name>
    <dbReference type="NCBI Taxonomy" id="1470067"/>
    <lineage>
        <taxon>Archaea</taxon>
        <taxon>Nitrososphaerota</taxon>
        <taxon>Nitrososphaeria</taxon>
        <taxon>Nitrosopumilales</taxon>
        <taxon>Nitrosopumilaceae</taxon>
        <taxon>Nitrosopumilus</taxon>
    </lineage>
</organism>
<name>A0A7D5R9X6_9ARCH</name>
<proteinExistence type="predicted"/>
<dbReference type="AlphaFoldDB" id="A0A7D5R9X6"/>
<keyword evidence="2" id="KW-1185">Reference proteome</keyword>
<sequence>MLEYHNIEQHQEFLEGYKYIQTVSYMYLINNLISFDPFNLKDDEKLTRAEFMGKNINDIPNSCEKTTVLKNIWKQSKKIRRAKSFEDIQSAEISKIVTMYESLREKNIVANKQISKEESMQTWYYIQPLQMM</sequence>
<dbReference type="KEGG" id="nue:C5F50_02120"/>